<protein>
    <submittedName>
        <fullName evidence="1">Transposase</fullName>
    </submittedName>
</protein>
<dbReference type="AlphaFoldDB" id="A0A8X6YGY0"/>
<evidence type="ECO:0000313" key="1">
    <source>
        <dbReference type="EMBL" id="GFY72128.1"/>
    </source>
</evidence>
<name>A0A8X6YGY0_9ARAC</name>
<keyword evidence="2" id="KW-1185">Reference proteome</keyword>
<organism evidence="1 2">
    <name type="scientific">Trichonephila inaurata madagascariensis</name>
    <dbReference type="NCBI Taxonomy" id="2747483"/>
    <lineage>
        <taxon>Eukaryota</taxon>
        <taxon>Metazoa</taxon>
        <taxon>Ecdysozoa</taxon>
        <taxon>Arthropoda</taxon>
        <taxon>Chelicerata</taxon>
        <taxon>Arachnida</taxon>
        <taxon>Araneae</taxon>
        <taxon>Araneomorphae</taxon>
        <taxon>Entelegynae</taxon>
        <taxon>Araneoidea</taxon>
        <taxon>Nephilidae</taxon>
        <taxon>Trichonephila</taxon>
        <taxon>Trichonephila inaurata</taxon>
    </lineage>
</organism>
<proteinExistence type="predicted"/>
<evidence type="ECO:0000313" key="2">
    <source>
        <dbReference type="Proteomes" id="UP000886998"/>
    </source>
</evidence>
<dbReference type="EMBL" id="BMAV01019239">
    <property type="protein sequence ID" value="GFY72128.1"/>
    <property type="molecule type" value="Genomic_DNA"/>
</dbReference>
<dbReference type="PANTHER" id="PTHR45913:SF21">
    <property type="entry name" value="DUF4371 DOMAIN-CONTAINING PROTEIN"/>
    <property type="match status" value="1"/>
</dbReference>
<dbReference type="OrthoDB" id="6417506at2759"/>
<dbReference type="PANTHER" id="PTHR45913">
    <property type="entry name" value="EPM2A-INTERACTING PROTEIN 1"/>
    <property type="match status" value="1"/>
</dbReference>
<sequence length="216" mass="24541">MQTFCNISIKCVDVTAAAKSYNLNRLFEQKHGEIDKLTVGEWKATNNSLKNYLISQQYIFHKQTAQSNGIVSANIRVSHIIAKNMKPFTYGNWIKVCLIAVVEKLCSEKLHICTRISLSRQNTERRTENISSEICTSININTTSFVYFLLALDESSDIKDTTQHASFIRGFDIQMNITEELFELVSLIGTTTGRYIKDAVINCSLSRQTDLKKLNN</sequence>
<comment type="caution">
    <text evidence="1">The sequence shown here is derived from an EMBL/GenBank/DDBJ whole genome shotgun (WGS) entry which is preliminary data.</text>
</comment>
<reference evidence="1" key="1">
    <citation type="submission" date="2020-08" db="EMBL/GenBank/DDBJ databases">
        <title>Multicomponent nature underlies the extraordinary mechanical properties of spider dragline silk.</title>
        <authorList>
            <person name="Kono N."/>
            <person name="Nakamura H."/>
            <person name="Mori M."/>
            <person name="Yoshida Y."/>
            <person name="Ohtoshi R."/>
            <person name="Malay A.D."/>
            <person name="Moran D.A.P."/>
            <person name="Tomita M."/>
            <person name="Numata K."/>
            <person name="Arakawa K."/>
        </authorList>
    </citation>
    <scope>NUCLEOTIDE SEQUENCE</scope>
</reference>
<gene>
    <name evidence="1" type="ORF">TNIN_87951</name>
</gene>
<accession>A0A8X6YGY0</accession>
<dbReference type="Proteomes" id="UP000886998">
    <property type="component" value="Unassembled WGS sequence"/>
</dbReference>